<dbReference type="Gene3D" id="1.20.1560.10">
    <property type="entry name" value="ABC transporter type 1, transmembrane domain"/>
    <property type="match status" value="1"/>
</dbReference>
<keyword evidence="4 9" id="KW-0812">Transmembrane</keyword>
<evidence type="ECO:0000313" key="13">
    <source>
        <dbReference type="Proteomes" id="UP000199228"/>
    </source>
</evidence>
<keyword evidence="7 9" id="KW-1133">Transmembrane helix</keyword>
<feature type="transmembrane region" description="Helical" evidence="9">
    <location>
        <begin position="168"/>
        <end position="190"/>
    </location>
</feature>
<dbReference type="InterPro" id="IPR011527">
    <property type="entry name" value="ABC1_TM_dom"/>
</dbReference>
<evidence type="ECO:0000256" key="2">
    <source>
        <dbReference type="ARBA" id="ARBA00022448"/>
    </source>
</evidence>
<evidence type="ECO:0000259" key="10">
    <source>
        <dbReference type="PROSITE" id="PS50893"/>
    </source>
</evidence>
<dbReference type="PANTHER" id="PTHR43394">
    <property type="entry name" value="ATP-DEPENDENT PERMEASE MDL1, MITOCHONDRIAL"/>
    <property type="match status" value="1"/>
</dbReference>
<feature type="transmembrane region" description="Helical" evidence="9">
    <location>
        <begin position="243"/>
        <end position="262"/>
    </location>
</feature>
<keyword evidence="2" id="KW-0813">Transport</keyword>
<dbReference type="GO" id="GO:0015421">
    <property type="term" value="F:ABC-type oligopeptide transporter activity"/>
    <property type="evidence" value="ECO:0007669"/>
    <property type="project" value="TreeGrafter"/>
</dbReference>
<dbReference type="GO" id="GO:0090374">
    <property type="term" value="P:oligopeptide export from mitochondrion"/>
    <property type="evidence" value="ECO:0007669"/>
    <property type="project" value="TreeGrafter"/>
</dbReference>
<evidence type="ECO:0000259" key="11">
    <source>
        <dbReference type="PROSITE" id="PS50929"/>
    </source>
</evidence>
<dbReference type="InterPro" id="IPR003593">
    <property type="entry name" value="AAA+_ATPase"/>
</dbReference>
<feature type="transmembrane region" description="Helical" evidence="9">
    <location>
        <begin position="348"/>
        <end position="369"/>
    </location>
</feature>
<protein>
    <submittedName>
        <fullName evidence="12">ATP-binding cassette, subfamily B</fullName>
    </submittedName>
</protein>
<dbReference type="AlphaFoldDB" id="A0A1G6CUM4"/>
<name>A0A1G6CUM4_EUBOX</name>
<feature type="domain" description="ABC transmembrane type-1" evidence="11">
    <location>
        <begin position="1"/>
        <end position="411"/>
    </location>
</feature>
<evidence type="ECO:0000256" key="9">
    <source>
        <dbReference type="SAM" id="Phobius"/>
    </source>
</evidence>
<dbReference type="EMBL" id="FMXR01000031">
    <property type="protein sequence ID" value="SDB36647.1"/>
    <property type="molecule type" value="Genomic_DNA"/>
</dbReference>
<dbReference type="SMART" id="SM00382">
    <property type="entry name" value="AAA"/>
    <property type="match status" value="1"/>
</dbReference>
<dbReference type="SUPFAM" id="SSF52540">
    <property type="entry name" value="P-loop containing nucleoside triphosphate hydrolases"/>
    <property type="match status" value="1"/>
</dbReference>
<dbReference type="InterPro" id="IPR039421">
    <property type="entry name" value="Type_1_exporter"/>
</dbReference>
<evidence type="ECO:0000313" key="12">
    <source>
        <dbReference type="EMBL" id="SDB36647.1"/>
    </source>
</evidence>
<organism evidence="12 13">
    <name type="scientific">Eubacterium oxidoreducens</name>
    <dbReference type="NCBI Taxonomy" id="1732"/>
    <lineage>
        <taxon>Bacteria</taxon>
        <taxon>Bacillati</taxon>
        <taxon>Bacillota</taxon>
        <taxon>Clostridia</taxon>
        <taxon>Eubacteriales</taxon>
        <taxon>Eubacteriaceae</taxon>
        <taxon>Eubacterium</taxon>
    </lineage>
</organism>
<dbReference type="PROSITE" id="PS50929">
    <property type="entry name" value="ABC_TM1F"/>
    <property type="match status" value="1"/>
</dbReference>
<evidence type="ECO:0000256" key="4">
    <source>
        <dbReference type="ARBA" id="ARBA00022692"/>
    </source>
</evidence>
<evidence type="ECO:0000256" key="1">
    <source>
        <dbReference type="ARBA" id="ARBA00004651"/>
    </source>
</evidence>
<feature type="transmembrane region" description="Helical" evidence="9">
    <location>
        <begin position="389"/>
        <end position="409"/>
    </location>
</feature>
<dbReference type="STRING" id="1732.SAMN02910417_02700"/>
<keyword evidence="6 12" id="KW-0067">ATP-binding</keyword>
<comment type="subcellular location">
    <subcellularLocation>
        <location evidence="1">Cell membrane</location>
        <topology evidence="1">Multi-pass membrane protein</topology>
    </subcellularLocation>
</comment>
<evidence type="ECO:0000256" key="5">
    <source>
        <dbReference type="ARBA" id="ARBA00022741"/>
    </source>
</evidence>
<proteinExistence type="predicted"/>
<accession>A0A1G6CUM4</accession>
<keyword evidence="8 9" id="KW-0472">Membrane</keyword>
<dbReference type="InterPro" id="IPR017871">
    <property type="entry name" value="ABC_transporter-like_CS"/>
</dbReference>
<dbReference type="GO" id="GO:0005524">
    <property type="term" value="F:ATP binding"/>
    <property type="evidence" value="ECO:0007669"/>
    <property type="project" value="UniProtKB-KW"/>
</dbReference>
<dbReference type="PROSITE" id="PS50893">
    <property type="entry name" value="ABC_TRANSPORTER_2"/>
    <property type="match status" value="1"/>
</dbReference>
<dbReference type="InterPro" id="IPR027417">
    <property type="entry name" value="P-loop_NTPase"/>
</dbReference>
<keyword evidence="5" id="KW-0547">Nucleotide-binding</keyword>
<feature type="transmembrane region" description="Helical" evidence="9">
    <location>
        <begin position="268"/>
        <end position="290"/>
    </location>
</feature>
<reference evidence="12 13" key="1">
    <citation type="submission" date="2016-10" db="EMBL/GenBank/DDBJ databases">
        <authorList>
            <person name="de Groot N.N."/>
        </authorList>
    </citation>
    <scope>NUCLEOTIDE SEQUENCE [LARGE SCALE GENOMIC DNA]</scope>
    <source>
        <strain evidence="12 13">DSM 3217</strain>
    </source>
</reference>
<dbReference type="FunFam" id="3.40.50.300:FF:000221">
    <property type="entry name" value="Multidrug ABC transporter ATP-binding protein"/>
    <property type="match status" value="1"/>
</dbReference>
<dbReference type="GO" id="GO:0005886">
    <property type="term" value="C:plasma membrane"/>
    <property type="evidence" value="ECO:0007669"/>
    <property type="project" value="UniProtKB-SubCell"/>
</dbReference>
<sequence length="696" mass="77074">MVVLLLVQAVCDLALPNYTSAIIDTGIQNSGVEHILAERYTAEDYAKTQLFMTEKEKEEFSSVYRLDGEYYVLNTEDDEQLEALDEELLVPIILVYQMSQMDEEQLSAYADLTLDDATLETIRNSAQQTVDSMGSKTAMATGVAYALECDKAAGVDVDAIQKAYLWDIGLRMIIMALIMGVATICVVYVASRIGAGIGRDLRSKVFQNVVKFSNKEIDQFSTASLITRSTNDVQQIQLVSTMLLRMVAYAPILGIGGIIMVVGTGAHMGWVIVLAIVVIMGFVFSLMSIAMPKFKIMQSLVDRVNLVAREILTGLSVIRAFKREDKEEQRFDEANQELKKVTLFTNRVMTFMMPTMMVIMYGLSVLIVWVASHRIDDGIMQVGSMTAFITYSMMIVMSFMILTMLSIMLPRAGVAADRIAEVIAVEPTIDSPAKPARRSEKKGVLRFEDVSFRYPDAPDNVIEHISFTARPGTTSAIVGSTGAGKSALVSLIPRLYDITEGAITLDGVDIRQMDIKELREAIGYVPQKGVLFSGTIASNIRFGNSEADDDRMRLAARIAQAEEFIEEKEERYDSPIAQGGSNVSGGQKQRLSIARAIAKNPEIFVFDDSFSALDLKTDAALRKALHEHVTDKTVVIVAQRISTILHAEQIIVMDEGHIVGQGTHEELLKNCDTYYEIAKSQLSEKELGQVRRKEED</sequence>
<dbReference type="GO" id="GO:0016887">
    <property type="term" value="F:ATP hydrolysis activity"/>
    <property type="evidence" value="ECO:0007669"/>
    <property type="project" value="InterPro"/>
</dbReference>
<gene>
    <name evidence="12" type="ORF">SAMN02910417_02700</name>
</gene>
<dbReference type="Pfam" id="PF00664">
    <property type="entry name" value="ABC_membrane"/>
    <property type="match status" value="1"/>
</dbReference>
<evidence type="ECO:0000256" key="8">
    <source>
        <dbReference type="ARBA" id="ARBA00023136"/>
    </source>
</evidence>
<evidence type="ECO:0000256" key="6">
    <source>
        <dbReference type="ARBA" id="ARBA00022840"/>
    </source>
</evidence>
<dbReference type="PROSITE" id="PS00211">
    <property type="entry name" value="ABC_TRANSPORTER_1"/>
    <property type="match status" value="1"/>
</dbReference>
<dbReference type="InterPro" id="IPR036640">
    <property type="entry name" value="ABC1_TM_sf"/>
</dbReference>
<dbReference type="PANTHER" id="PTHR43394:SF1">
    <property type="entry name" value="ATP-BINDING CASSETTE SUB-FAMILY B MEMBER 10, MITOCHONDRIAL"/>
    <property type="match status" value="1"/>
</dbReference>
<dbReference type="InterPro" id="IPR003439">
    <property type="entry name" value="ABC_transporter-like_ATP-bd"/>
</dbReference>
<keyword evidence="13" id="KW-1185">Reference proteome</keyword>
<dbReference type="SUPFAM" id="SSF90123">
    <property type="entry name" value="ABC transporter transmembrane region"/>
    <property type="match status" value="1"/>
</dbReference>
<dbReference type="Proteomes" id="UP000199228">
    <property type="component" value="Unassembled WGS sequence"/>
</dbReference>
<dbReference type="Gene3D" id="3.40.50.300">
    <property type="entry name" value="P-loop containing nucleotide triphosphate hydrolases"/>
    <property type="match status" value="1"/>
</dbReference>
<evidence type="ECO:0000256" key="7">
    <source>
        <dbReference type="ARBA" id="ARBA00022989"/>
    </source>
</evidence>
<keyword evidence="3" id="KW-1003">Cell membrane</keyword>
<evidence type="ECO:0000256" key="3">
    <source>
        <dbReference type="ARBA" id="ARBA00022475"/>
    </source>
</evidence>
<dbReference type="CDD" id="cd18548">
    <property type="entry name" value="ABC_6TM_Tm287_like"/>
    <property type="match status" value="1"/>
</dbReference>
<feature type="domain" description="ABC transporter" evidence="10">
    <location>
        <begin position="445"/>
        <end position="680"/>
    </location>
</feature>
<dbReference type="Pfam" id="PF00005">
    <property type="entry name" value="ABC_tran"/>
    <property type="match status" value="1"/>
</dbReference>